<accession>A0AAP2W6R4</accession>
<name>A0AAP2W6R4_9EURY</name>
<dbReference type="Proteomes" id="UP001320159">
    <property type="component" value="Unassembled WGS sequence"/>
</dbReference>
<dbReference type="EMBL" id="PGCK01000004">
    <property type="protein sequence ID" value="MCD1294539.1"/>
    <property type="molecule type" value="Genomic_DNA"/>
</dbReference>
<reference evidence="2 3" key="1">
    <citation type="submission" date="2017-11" db="EMBL/GenBank/DDBJ databases">
        <title>Isolation and Characterization of Family Methanocellaceae Species from Potential Methane Hydrate Area Offshore Southwestern Taiwan.</title>
        <authorList>
            <person name="Zhang W.-L."/>
            <person name="Chen W.-C."/>
            <person name="Lai M.-C."/>
            <person name="Chen S.-C."/>
        </authorList>
    </citation>
    <scope>NUCLEOTIDE SEQUENCE [LARGE SCALE GENOMIC DNA]</scope>
    <source>
        <strain evidence="2 3">CWC-04</strain>
    </source>
</reference>
<dbReference type="PANTHER" id="PTHR48090:SF7">
    <property type="entry name" value="RFBJ PROTEIN"/>
    <property type="match status" value="1"/>
</dbReference>
<evidence type="ECO:0000259" key="1">
    <source>
        <dbReference type="Pfam" id="PF00535"/>
    </source>
</evidence>
<proteinExistence type="predicted"/>
<dbReference type="InterPro" id="IPR001173">
    <property type="entry name" value="Glyco_trans_2-like"/>
</dbReference>
<dbReference type="PANTHER" id="PTHR48090">
    <property type="entry name" value="UNDECAPRENYL-PHOSPHATE 4-DEOXY-4-FORMAMIDO-L-ARABINOSE TRANSFERASE-RELATED"/>
    <property type="match status" value="1"/>
</dbReference>
<protein>
    <recommendedName>
        <fullName evidence="1">Glycosyltransferase 2-like domain-containing protein</fullName>
    </recommendedName>
</protein>
<keyword evidence="3" id="KW-1185">Reference proteome</keyword>
<dbReference type="Gene3D" id="3.90.550.10">
    <property type="entry name" value="Spore Coat Polysaccharide Biosynthesis Protein SpsA, Chain A"/>
    <property type="match status" value="1"/>
</dbReference>
<dbReference type="SUPFAM" id="SSF53448">
    <property type="entry name" value="Nucleotide-diphospho-sugar transferases"/>
    <property type="match status" value="1"/>
</dbReference>
<evidence type="ECO:0000313" key="2">
    <source>
        <dbReference type="EMBL" id="MCD1294539.1"/>
    </source>
</evidence>
<feature type="domain" description="Glycosyltransferase 2-like" evidence="1">
    <location>
        <begin position="5"/>
        <end position="162"/>
    </location>
</feature>
<dbReference type="InterPro" id="IPR029044">
    <property type="entry name" value="Nucleotide-diphossugar_trans"/>
</dbReference>
<dbReference type="AlphaFoldDB" id="A0AAP2W6R4"/>
<dbReference type="Pfam" id="PF00535">
    <property type="entry name" value="Glycos_transf_2"/>
    <property type="match status" value="1"/>
</dbReference>
<dbReference type="RefSeq" id="WP_230741372.1">
    <property type="nucleotide sequence ID" value="NZ_PGCK01000004.1"/>
</dbReference>
<sequence>MKTVSIVIPTLNEEEGIAEVINAIPVRILRDQGYDPDIVIVDGRSTDRTVEIARSLGARILYDERKGKGMAIESAFKQVHSDYVIMLDGDNTYPPAHVPEILECLKYYEVVLGSRLSGRIDKGAITRLNLAGNHMLTWLANRLYKSNITDLCTGYWGFRGYVTNQIRIYAAGFDLEANIFTECVKHGFTIGEIPIHYRVRKSISKLRPSDGIMIAESLVLNAGDLISVAGSMWMRKMYSKHLISGKSLRKRNVKMNEAFSVKLGTYGKK</sequence>
<dbReference type="CDD" id="cd04179">
    <property type="entry name" value="DPM_DPG-synthase_like"/>
    <property type="match status" value="1"/>
</dbReference>
<gene>
    <name evidence="2" type="ORF">CUJ83_05930</name>
</gene>
<dbReference type="InterPro" id="IPR050256">
    <property type="entry name" value="Glycosyltransferase_2"/>
</dbReference>
<organism evidence="2 3">
    <name type="scientific">Methanooceanicella nereidis</name>
    <dbReference type="NCBI Taxonomy" id="2052831"/>
    <lineage>
        <taxon>Archaea</taxon>
        <taxon>Methanobacteriati</taxon>
        <taxon>Methanobacteriota</taxon>
        <taxon>Stenosarchaea group</taxon>
        <taxon>Methanomicrobia</taxon>
        <taxon>Methanocellales</taxon>
        <taxon>Methanocellaceae</taxon>
        <taxon>Methanooceanicella</taxon>
    </lineage>
</organism>
<evidence type="ECO:0000313" key="3">
    <source>
        <dbReference type="Proteomes" id="UP001320159"/>
    </source>
</evidence>
<comment type="caution">
    <text evidence="2">The sequence shown here is derived from an EMBL/GenBank/DDBJ whole genome shotgun (WGS) entry which is preliminary data.</text>
</comment>